<reference evidence="2 3" key="1">
    <citation type="journal article" date="2018" name="Biotechnol. Biofuels">
        <title>Integrative visual omics of the white-rot fungus Polyporus brumalis exposes the biotechnological potential of its oxidative enzymes for delignifying raw plant biomass.</title>
        <authorList>
            <person name="Miyauchi S."/>
            <person name="Rancon A."/>
            <person name="Drula E."/>
            <person name="Hage H."/>
            <person name="Chaduli D."/>
            <person name="Favel A."/>
            <person name="Grisel S."/>
            <person name="Henrissat B."/>
            <person name="Herpoel-Gimbert I."/>
            <person name="Ruiz-Duenas F.J."/>
            <person name="Chevret D."/>
            <person name="Hainaut M."/>
            <person name="Lin J."/>
            <person name="Wang M."/>
            <person name="Pangilinan J."/>
            <person name="Lipzen A."/>
            <person name="Lesage-Meessen L."/>
            <person name="Navarro D."/>
            <person name="Riley R."/>
            <person name="Grigoriev I.V."/>
            <person name="Zhou S."/>
            <person name="Raouche S."/>
            <person name="Rosso M.N."/>
        </authorList>
    </citation>
    <scope>NUCLEOTIDE SEQUENCE [LARGE SCALE GENOMIC DNA]</scope>
    <source>
        <strain evidence="2 3">BRFM 1820</strain>
    </source>
</reference>
<feature type="region of interest" description="Disordered" evidence="1">
    <location>
        <begin position="65"/>
        <end position="100"/>
    </location>
</feature>
<dbReference type="Proteomes" id="UP000256964">
    <property type="component" value="Unassembled WGS sequence"/>
</dbReference>
<accession>A0A371CTM1</accession>
<evidence type="ECO:0000313" key="3">
    <source>
        <dbReference type="Proteomes" id="UP000256964"/>
    </source>
</evidence>
<protein>
    <submittedName>
        <fullName evidence="2">Uncharacterized protein</fullName>
    </submittedName>
</protein>
<dbReference type="AlphaFoldDB" id="A0A371CTM1"/>
<evidence type="ECO:0000313" key="2">
    <source>
        <dbReference type="EMBL" id="RDX43620.1"/>
    </source>
</evidence>
<name>A0A371CTM1_9APHY</name>
<evidence type="ECO:0000256" key="1">
    <source>
        <dbReference type="SAM" id="MobiDB-lite"/>
    </source>
</evidence>
<organism evidence="2 3">
    <name type="scientific">Lentinus brumalis</name>
    <dbReference type="NCBI Taxonomy" id="2498619"/>
    <lineage>
        <taxon>Eukaryota</taxon>
        <taxon>Fungi</taxon>
        <taxon>Dikarya</taxon>
        <taxon>Basidiomycota</taxon>
        <taxon>Agaricomycotina</taxon>
        <taxon>Agaricomycetes</taxon>
        <taxon>Polyporales</taxon>
        <taxon>Polyporaceae</taxon>
        <taxon>Lentinus</taxon>
    </lineage>
</organism>
<gene>
    <name evidence="2" type="ORF">OH76DRAFT_1192316</name>
</gene>
<keyword evidence="3" id="KW-1185">Reference proteome</keyword>
<sequence length="299" mass="32907">MAQLSRSSIQFTTVRDFQVWASAAHSELVKVEVSSSILGEFLQMAHLITHHCPELVVIPSSSALSGAERRPSSPPSKAATPLSSIPPRPVASNSQAVSPRTPYRQNAMADGEHPPLPLDRPRHGLYSGCGYAAYWASPAPTPTSVPLAPTLEPFPILGDASVIRVLCRSSPSNFPGWQQRGFRRVWGELRDVRKCSVLGHGFVGMLSLRILPGELSKLPHALVDALRSIGPSILDMDIPGEEWEVFKDVCTPIMQERVYFQQIRVNLYGREDIRGLDMESTAHELLLAFKRKVLLSICV</sequence>
<proteinExistence type="predicted"/>
<dbReference type="EMBL" id="KZ857462">
    <property type="protein sequence ID" value="RDX43620.1"/>
    <property type="molecule type" value="Genomic_DNA"/>
</dbReference>